<name>A0AA38I2H5_9CUCU</name>
<gene>
    <name evidence="2" type="ORF">Zmor_024169</name>
</gene>
<dbReference type="EMBL" id="JALNTZ010000007">
    <property type="protein sequence ID" value="KAJ3646587.1"/>
    <property type="molecule type" value="Genomic_DNA"/>
</dbReference>
<dbReference type="Proteomes" id="UP001168821">
    <property type="component" value="Unassembled WGS sequence"/>
</dbReference>
<dbReference type="AlphaFoldDB" id="A0AA38I2H5"/>
<comment type="caution">
    <text evidence="2">The sequence shown here is derived from an EMBL/GenBank/DDBJ whole genome shotgun (WGS) entry which is preliminary data.</text>
</comment>
<evidence type="ECO:0000256" key="1">
    <source>
        <dbReference type="SAM" id="MobiDB-lite"/>
    </source>
</evidence>
<feature type="compositionally biased region" description="Polar residues" evidence="1">
    <location>
        <begin position="1"/>
        <end position="10"/>
    </location>
</feature>
<sequence length="97" mass="10718">MQAVSQGSGSRQDRRVTPPATPTNRPSPALPIPDHTALKRQVSISIASAYPTFFCFDPCTDHQRRTVRLKPMMGGNLLDELIAQPFQTALEEELSIL</sequence>
<protein>
    <submittedName>
        <fullName evidence="2">Uncharacterized protein</fullName>
    </submittedName>
</protein>
<proteinExistence type="predicted"/>
<reference evidence="2" key="1">
    <citation type="journal article" date="2023" name="G3 (Bethesda)">
        <title>Whole genome assemblies of Zophobas morio and Tenebrio molitor.</title>
        <authorList>
            <person name="Kaur S."/>
            <person name="Stinson S.A."/>
            <person name="diCenzo G.C."/>
        </authorList>
    </citation>
    <scope>NUCLEOTIDE SEQUENCE</scope>
    <source>
        <strain evidence="2">QUZm001</strain>
    </source>
</reference>
<accession>A0AA38I2H5</accession>
<feature type="region of interest" description="Disordered" evidence="1">
    <location>
        <begin position="1"/>
        <end position="35"/>
    </location>
</feature>
<organism evidence="2 3">
    <name type="scientific">Zophobas morio</name>
    <dbReference type="NCBI Taxonomy" id="2755281"/>
    <lineage>
        <taxon>Eukaryota</taxon>
        <taxon>Metazoa</taxon>
        <taxon>Ecdysozoa</taxon>
        <taxon>Arthropoda</taxon>
        <taxon>Hexapoda</taxon>
        <taxon>Insecta</taxon>
        <taxon>Pterygota</taxon>
        <taxon>Neoptera</taxon>
        <taxon>Endopterygota</taxon>
        <taxon>Coleoptera</taxon>
        <taxon>Polyphaga</taxon>
        <taxon>Cucujiformia</taxon>
        <taxon>Tenebrionidae</taxon>
        <taxon>Zophobas</taxon>
    </lineage>
</organism>
<evidence type="ECO:0000313" key="3">
    <source>
        <dbReference type="Proteomes" id="UP001168821"/>
    </source>
</evidence>
<evidence type="ECO:0000313" key="2">
    <source>
        <dbReference type="EMBL" id="KAJ3646587.1"/>
    </source>
</evidence>
<keyword evidence="3" id="KW-1185">Reference proteome</keyword>